<feature type="transmembrane region" description="Helical" evidence="8">
    <location>
        <begin position="293"/>
        <end position="316"/>
    </location>
</feature>
<dbReference type="Pfam" id="PF03916">
    <property type="entry name" value="NrfD"/>
    <property type="match status" value="1"/>
</dbReference>
<comment type="caution">
    <text evidence="9">The sequence shown here is derived from an EMBL/GenBank/DDBJ whole genome shotgun (WGS) entry which is preliminary data.</text>
</comment>
<dbReference type="EMBL" id="JBHSKG010000003">
    <property type="protein sequence ID" value="MFC5138293.1"/>
    <property type="molecule type" value="Genomic_DNA"/>
</dbReference>
<evidence type="ECO:0000256" key="5">
    <source>
        <dbReference type="ARBA" id="ARBA00022989"/>
    </source>
</evidence>
<evidence type="ECO:0000256" key="6">
    <source>
        <dbReference type="ARBA" id="ARBA00023136"/>
    </source>
</evidence>
<evidence type="ECO:0000256" key="7">
    <source>
        <dbReference type="SAM" id="MobiDB-lite"/>
    </source>
</evidence>
<name>A0ABV9Z9K6_9PSEU</name>
<gene>
    <name evidence="9" type="primary">nrfD</name>
    <name evidence="9" type="ORF">ACFPK1_08630</name>
</gene>
<evidence type="ECO:0000256" key="1">
    <source>
        <dbReference type="ARBA" id="ARBA00004651"/>
    </source>
</evidence>
<proteinExistence type="inferred from homology"/>
<keyword evidence="5 8" id="KW-1133">Transmembrane helix</keyword>
<protein>
    <submittedName>
        <fullName evidence="9">NrfD/PsrC family molybdoenzyme membrane anchor subunit</fullName>
    </submittedName>
</protein>
<feature type="compositionally biased region" description="Basic and acidic residues" evidence="7">
    <location>
        <begin position="337"/>
        <end position="347"/>
    </location>
</feature>
<feature type="transmembrane region" description="Helical" evidence="8">
    <location>
        <begin position="135"/>
        <end position="153"/>
    </location>
</feature>
<evidence type="ECO:0000313" key="10">
    <source>
        <dbReference type="Proteomes" id="UP001596175"/>
    </source>
</evidence>
<evidence type="ECO:0000256" key="4">
    <source>
        <dbReference type="ARBA" id="ARBA00022692"/>
    </source>
</evidence>
<feature type="region of interest" description="Disordered" evidence="7">
    <location>
        <begin position="326"/>
        <end position="347"/>
    </location>
</feature>
<dbReference type="Proteomes" id="UP001596175">
    <property type="component" value="Unassembled WGS sequence"/>
</dbReference>
<organism evidence="9 10">
    <name type="scientific">Actinomycetospora rhizophila</name>
    <dbReference type="NCBI Taxonomy" id="1416876"/>
    <lineage>
        <taxon>Bacteria</taxon>
        <taxon>Bacillati</taxon>
        <taxon>Actinomycetota</taxon>
        <taxon>Actinomycetes</taxon>
        <taxon>Pseudonocardiales</taxon>
        <taxon>Pseudonocardiaceae</taxon>
        <taxon>Actinomycetospora</taxon>
    </lineage>
</organism>
<keyword evidence="3" id="KW-1003">Cell membrane</keyword>
<keyword evidence="4 8" id="KW-0812">Transmembrane</keyword>
<keyword evidence="10" id="KW-1185">Reference proteome</keyword>
<keyword evidence="6 8" id="KW-0472">Membrane</keyword>
<evidence type="ECO:0000256" key="2">
    <source>
        <dbReference type="ARBA" id="ARBA00008929"/>
    </source>
</evidence>
<comment type="similarity">
    <text evidence="2">Belongs to the NrfD family.</text>
</comment>
<feature type="transmembrane region" description="Helical" evidence="8">
    <location>
        <begin position="66"/>
        <end position="85"/>
    </location>
</feature>
<sequence>MTSSEVTRSGLRGTRPEREAVTGVYAGRRGRRRGEQPRVGSGEGTSYYGLPVLNQVTWQTLDIGGYLYLGGLAGASSVLAAGAEVTGRPILARAMKVGALGAVGLSLVGLVHDLGRPDRFLHMLRVLKPSSPMSVGSWLLTAYGPVAGVAAAADVARVLPRTGRAATVVAALVGPAVAAYTAVLISDTAVPAWHDGYREMPFLFVGSAATAAAGLGLLAAPAAESGPARRTAIVGALLEVGAGRLMQRRLGMVAEPYERGRSGALVRAGEIGTAVSAVAAQLVGRAPARRRRVASVLCGAALMVSSGLTRFGVFLAGKASAADPRYTVEPQRRRREARREGAGVEVG</sequence>
<comment type="subcellular location">
    <subcellularLocation>
        <location evidence="1">Cell membrane</location>
        <topology evidence="1">Multi-pass membrane protein</topology>
    </subcellularLocation>
</comment>
<dbReference type="PANTHER" id="PTHR34856:SF2">
    <property type="entry name" value="PROTEIN NRFD"/>
    <property type="match status" value="1"/>
</dbReference>
<feature type="transmembrane region" description="Helical" evidence="8">
    <location>
        <begin position="200"/>
        <end position="220"/>
    </location>
</feature>
<reference evidence="10" key="1">
    <citation type="journal article" date="2019" name="Int. J. Syst. Evol. Microbiol.">
        <title>The Global Catalogue of Microorganisms (GCM) 10K type strain sequencing project: providing services to taxonomists for standard genome sequencing and annotation.</title>
        <authorList>
            <consortium name="The Broad Institute Genomics Platform"/>
            <consortium name="The Broad Institute Genome Sequencing Center for Infectious Disease"/>
            <person name="Wu L."/>
            <person name="Ma J."/>
        </authorList>
    </citation>
    <scope>NUCLEOTIDE SEQUENCE [LARGE SCALE GENOMIC DNA]</scope>
    <source>
        <strain evidence="10">XZYJ18</strain>
    </source>
</reference>
<accession>A0ABV9Z9K6</accession>
<feature type="transmembrane region" description="Helical" evidence="8">
    <location>
        <begin position="97"/>
        <end position="115"/>
    </location>
</feature>
<dbReference type="PANTHER" id="PTHR34856">
    <property type="entry name" value="PROTEIN NRFD"/>
    <property type="match status" value="1"/>
</dbReference>
<dbReference type="InterPro" id="IPR052049">
    <property type="entry name" value="Electron_transfer_protein"/>
</dbReference>
<evidence type="ECO:0000256" key="3">
    <source>
        <dbReference type="ARBA" id="ARBA00022475"/>
    </source>
</evidence>
<dbReference type="InterPro" id="IPR005614">
    <property type="entry name" value="NrfD-like"/>
</dbReference>
<evidence type="ECO:0000256" key="8">
    <source>
        <dbReference type="SAM" id="Phobius"/>
    </source>
</evidence>
<feature type="transmembrane region" description="Helical" evidence="8">
    <location>
        <begin position="165"/>
        <end position="185"/>
    </location>
</feature>
<dbReference type="Gene3D" id="1.20.1630.10">
    <property type="entry name" value="Formate dehydrogenase/DMSO reductase domain"/>
    <property type="match status" value="1"/>
</dbReference>
<evidence type="ECO:0000313" key="9">
    <source>
        <dbReference type="EMBL" id="MFC5138293.1"/>
    </source>
</evidence>
<dbReference type="RefSeq" id="WP_378020504.1">
    <property type="nucleotide sequence ID" value="NZ_JBHSKG010000003.1"/>
</dbReference>